<keyword evidence="7 11" id="KW-1133">Transmembrane helix</keyword>
<feature type="transmembrane region" description="Helical" evidence="11">
    <location>
        <begin position="187"/>
        <end position="207"/>
    </location>
</feature>
<dbReference type="InterPro" id="IPR005829">
    <property type="entry name" value="Sugar_transporter_CS"/>
</dbReference>
<dbReference type="PROSITE" id="PS50850">
    <property type="entry name" value="MFS"/>
    <property type="match status" value="1"/>
</dbReference>
<dbReference type="SUPFAM" id="SSF103473">
    <property type="entry name" value="MFS general substrate transporter"/>
    <property type="match status" value="1"/>
</dbReference>
<dbReference type="InterPro" id="IPR051084">
    <property type="entry name" value="H+-coupled_symporters"/>
</dbReference>
<dbReference type="RefSeq" id="WP_045076093.1">
    <property type="nucleotide sequence ID" value="NZ_CP011005.1"/>
</dbReference>
<feature type="transmembrane region" description="Helical" evidence="11">
    <location>
        <begin position="55"/>
        <end position="77"/>
    </location>
</feature>
<sequence length="425" mass="45406">MSQTATVQPVTRHLRQIVASGVGNAVEWYDWYVYSFLATVFAPQIFHAGNSTADVLSAFAVFAASFLLRPIGGLLVGNLADRIGRKNTLVLTISTMGLGSLIVGLTPTFEAVGVWAPIILVFGRLISGLSVGGEFAANTVFLVESAPPNRRGFYSSFQYVSTTLGQLLASGLAALLVNILSPADMSAWGWRIPFIVGALLSLVGLWIRRGTEETLVVKAITERPKLFDALVKYPKPSLLIIGVTIAGTILYYTWTTYLATYVPANGGVNSGQFLIISTIALFFFMVIQPVIGILSDRWGRKPFLIACAGIFALGIVPALSLFSHSEFAGTLVITLLGMLVLSGFTAISAAVNAEIIPTHVRSAGIGFPYSLTVALFGGTAPFVGTLLKSWGVPGYFGWYVAALCVVSLLVYIFALKETAHKPLPE</sequence>
<dbReference type="GO" id="GO:0005886">
    <property type="term" value="C:plasma membrane"/>
    <property type="evidence" value="ECO:0007669"/>
    <property type="project" value="UniProtKB-SubCell"/>
</dbReference>
<gene>
    <name evidence="13" type="ORF">UM93_13690</name>
</gene>
<feature type="transmembrane region" description="Helical" evidence="11">
    <location>
        <begin position="164"/>
        <end position="181"/>
    </location>
</feature>
<organism evidence="13 14">
    <name type="scientific">Psychromicrobium lacuslunae</name>
    <dbReference type="NCBI Taxonomy" id="1618207"/>
    <lineage>
        <taxon>Bacteria</taxon>
        <taxon>Bacillati</taxon>
        <taxon>Actinomycetota</taxon>
        <taxon>Actinomycetes</taxon>
        <taxon>Micrococcales</taxon>
        <taxon>Micrococcaceae</taxon>
        <taxon>Psychromicrobium</taxon>
    </lineage>
</organism>
<evidence type="ECO:0000256" key="1">
    <source>
        <dbReference type="ARBA" id="ARBA00004651"/>
    </source>
</evidence>
<dbReference type="FunFam" id="1.20.1250.20:FF:000001">
    <property type="entry name" value="Dicarboxylate MFS transporter"/>
    <property type="match status" value="1"/>
</dbReference>
<dbReference type="InterPro" id="IPR020846">
    <property type="entry name" value="MFS_dom"/>
</dbReference>
<name>A0A0D4C1K3_9MICC</name>
<dbReference type="PATRIC" id="fig|1618207.4.peg.2779"/>
<proteinExistence type="inferred from homology"/>
<keyword evidence="6" id="KW-0769">Symport</keyword>
<evidence type="ECO:0000256" key="2">
    <source>
        <dbReference type="ARBA" id="ARBA00008240"/>
    </source>
</evidence>
<dbReference type="GO" id="GO:0015293">
    <property type="term" value="F:symporter activity"/>
    <property type="evidence" value="ECO:0007669"/>
    <property type="project" value="UniProtKB-KW"/>
</dbReference>
<evidence type="ECO:0000256" key="10">
    <source>
        <dbReference type="ARBA" id="ARBA00039918"/>
    </source>
</evidence>
<evidence type="ECO:0000256" key="3">
    <source>
        <dbReference type="ARBA" id="ARBA00022448"/>
    </source>
</evidence>
<feature type="transmembrane region" description="Helical" evidence="11">
    <location>
        <begin position="31"/>
        <end position="49"/>
    </location>
</feature>
<feature type="transmembrane region" description="Helical" evidence="11">
    <location>
        <begin position="303"/>
        <end position="322"/>
    </location>
</feature>
<dbReference type="InterPro" id="IPR036259">
    <property type="entry name" value="MFS_trans_sf"/>
</dbReference>
<dbReference type="PROSITE" id="PS00216">
    <property type="entry name" value="SUGAR_TRANSPORT_1"/>
    <property type="match status" value="2"/>
</dbReference>
<evidence type="ECO:0000256" key="11">
    <source>
        <dbReference type="SAM" id="Phobius"/>
    </source>
</evidence>
<dbReference type="KEGG" id="ari:UM93_13690"/>
<keyword evidence="4" id="KW-1003">Cell membrane</keyword>
<dbReference type="HOGENOM" id="CLU_001265_39_0_11"/>
<comment type="similarity">
    <text evidence="2">Belongs to the major facilitator superfamily. Metabolite:H+ Symporter (MHS) family (TC 2.A.1.6) family.</text>
</comment>
<feature type="transmembrane region" description="Helical" evidence="11">
    <location>
        <begin position="238"/>
        <end position="259"/>
    </location>
</feature>
<dbReference type="PROSITE" id="PS00217">
    <property type="entry name" value="SUGAR_TRANSPORT_2"/>
    <property type="match status" value="1"/>
</dbReference>
<feature type="transmembrane region" description="Helical" evidence="11">
    <location>
        <begin position="328"/>
        <end position="351"/>
    </location>
</feature>
<keyword evidence="8 11" id="KW-0472">Membrane</keyword>
<comment type="function">
    <text evidence="9">May be a proton symporter involved in the uptake of osmolytes such as proline and glycine betaine.</text>
</comment>
<dbReference type="Pfam" id="PF00083">
    <property type="entry name" value="Sugar_tr"/>
    <property type="match status" value="2"/>
</dbReference>
<keyword evidence="14" id="KW-1185">Reference proteome</keyword>
<evidence type="ECO:0000313" key="14">
    <source>
        <dbReference type="Proteomes" id="UP000061839"/>
    </source>
</evidence>
<dbReference type="AlphaFoldDB" id="A0A0D4C1K3"/>
<keyword evidence="3" id="KW-0813">Transport</keyword>
<evidence type="ECO:0000256" key="7">
    <source>
        <dbReference type="ARBA" id="ARBA00022989"/>
    </source>
</evidence>
<dbReference type="InterPro" id="IPR005828">
    <property type="entry name" value="MFS_sugar_transport-like"/>
</dbReference>
<dbReference type="Gene3D" id="1.20.1250.20">
    <property type="entry name" value="MFS general substrate transporter like domains"/>
    <property type="match status" value="2"/>
</dbReference>
<comment type="subcellular location">
    <subcellularLocation>
        <location evidence="1">Cell membrane</location>
        <topology evidence="1">Multi-pass membrane protein</topology>
    </subcellularLocation>
</comment>
<evidence type="ECO:0000256" key="8">
    <source>
        <dbReference type="ARBA" id="ARBA00023136"/>
    </source>
</evidence>
<feature type="transmembrane region" description="Helical" evidence="11">
    <location>
        <begin position="89"/>
        <end position="109"/>
    </location>
</feature>
<dbReference type="EMBL" id="CP011005">
    <property type="protein sequence ID" value="AJT42280.1"/>
    <property type="molecule type" value="Genomic_DNA"/>
</dbReference>
<dbReference type="PANTHER" id="PTHR43528">
    <property type="entry name" value="ALPHA-KETOGLUTARATE PERMEASE"/>
    <property type="match status" value="1"/>
</dbReference>
<dbReference type="PANTHER" id="PTHR43528:SF1">
    <property type="entry name" value="ALPHA-KETOGLUTARATE PERMEASE"/>
    <property type="match status" value="1"/>
</dbReference>
<feature type="transmembrane region" description="Helical" evidence="11">
    <location>
        <begin position="396"/>
        <end position="415"/>
    </location>
</feature>
<evidence type="ECO:0000256" key="9">
    <source>
        <dbReference type="ARBA" id="ARBA00037295"/>
    </source>
</evidence>
<feature type="transmembrane region" description="Helical" evidence="11">
    <location>
        <begin position="271"/>
        <end position="291"/>
    </location>
</feature>
<keyword evidence="5 11" id="KW-0812">Transmembrane</keyword>
<dbReference type="Proteomes" id="UP000061839">
    <property type="component" value="Chromosome"/>
</dbReference>
<reference evidence="13 14" key="1">
    <citation type="journal article" date="2015" name="Genome Announc.">
        <title>Complete Genome Sequencing of Protease-Producing Novel Arthrobacter sp. Strain IHBB 11108 Using PacBio Single-Molecule Real-Time Sequencing Technology.</title>
        <authorList>
            <person name="Kiran S."/>
            <person name="Swarnkar M.K."/>
            <person name="Pal M."/>
            <person name="Thakur R."/>
            <person name="Tewari R."/>
            <person name="Singh A.K."/>
            <person name="Gulati A."/>
        </authorList>
    </citation>
    <scope>NUCLEOTIDE SEQUENCE [LARGE SCALE GENOMIC DNA]</scope>
    <source>
        <strain evidence="13 14">IHBB 11108</strain>
    </source>
</reference>
<dbReference type="STRING" id="1618207.UM93_13690"/>
<evidence type="ECO:0000313" key="13">
    <source>
        <dbReference type="EMBL" id="AJT42280.1"/>
    </source>
</evidence>
<evidence type="ECO:0000256" key="6">
    <source>
        <dbReference type="ARBA" id="ARBA00022847"/>
    </source>
</evidence>
<feature type="domain" description="Major facilitator superfamily (MFS) profile" evidence="12">
    <location>
        <begin position="16"/>
        <end position="419"/>
    </location>
</feature>
<dbReference type="OrthoDB" id="8953821at2"/>
<evidence type="ECO:0000256" key="5">
    <source>
        <dbReference type="ARBA" id="ARBA00022692"/>
    </source>
</evidence>
<evidence type="ECO:0000256" key="4">
    <source>
        <dbReference type="ARBA" id="ARBA00022475"/>
    </source>
</evidence>
<accession>A0A0D4C1K3</accession>
<feature type="transmembrane region" description="Helical" evidence="11">
    <location>
        <begin position="363"/>
        <end position="384"/>
    </location>
</feature>
<protein>
    <recommendedName>
        <fullName evidence="10">Putative proline/betaine transporter</fullName>
    </recommendedName>
</protein>
<feature type="transmembrane region" description="Helical" evidence="11">
    <location>
        <begin position="115"/>
        <end position="143"/>
    </location>
</feature>
<evidence type="ECO:0000259" key="12">
    <source>
        <dbReference type="PROSITE" id="PS50850"/>
    </source>
</evidence>